<accession>A0ABX6WEC5</accession>
<dbReference type="PROSITE" id="PS00893">
    <property type="entry name" value="NUDIX_BOX"/>
    <property type="match status" value="1"/>
</dbReference>
<keyword evidence="8" id="KW-1185">Reference proteome</keyword>
<evidence type="ECO:0000256" key="3">
    <source>
        <dbReference type="ARBA" id="ARBA00022801"/>
    </source>
</evidence>
<gene>
    <name evidence="7" type="ORF">I1A49_37025</name>
</gene>
<reference evidence="7 8" key="1">
    <citation type="submission" date="2020-11" db="EMBL/GenBank/DDBJ databases">
        <title>Complete genome sequence unveiled secondary metabolic potentials in Streptomyces solisilvae HNM0141.</title>
        <authorList>
            <person name="Huang X."/>
        </authorList>
    </citation>
    <scope>NUCLEOTIDE SEQUENCE [LARGE SCALE GENOMIC DNA]</scope>
    <source>
        <strain evidence="7 8">HNM0141</strain>
    </source>
</reference>
<evidence type="ECO:0000313" key="7">
    <source>
        <dbReference type="EMBL" id="QPI59752.1"/>
    </source>
</evidence>
<dbReference type="Gene3D" id="3.90.79.10">
    <property type="entry name" value="Nucleoside Triphosphate Pyrophosphohydrolase"/>
    <property type="match status" value="1"/>
</dbReference>
<comment type="similarity">
    <text evidence="2 5">Belongs to the Nudix hydrolase family.</text>
</comment>
<dbReference type="InterPro" id="IPR020476">
    <property type="entry name" value="Nudix_hydrolase"/>
</dbReference>
<dbReference type="SUPFAM" id="SSF55811">
    <property type="entry name" value="Nudix"/>
    <property type="match status" value="1"/>
</dbReference>
<evidence type="ECO:0000256" key="4">
    <source>
        <dbReference type="ARBA" id="ARBA00022842"/>
    </source>
</evidence>
<dbReference type="PRINTS" id="PR00502">
    <property type="entry name" value="NUDIXFAMILY"/>
</dbReference>
<proteinExistence type="inferred from homology"/>
<evidence type="ECO:0000313" key="8">
    <source>
        <dbReference type="Proteomes" id="UP000663421"/>
    </source>
</evidence>
<sequence length="163" mass="18325">MRVRPSARGLVLNESGEILLLRAEDSAPVDPANPRLLHYWVTPGGGVKEGETAEAALTRELREETGLVDVEIGRELWLRELDLDLPKHGRVRSHERYFLCLSRETLTTSEFMTDSEREVIKETRWWPLDELAASPEVVRPPAFVDLVRAVLADGPPPAPIRIA</sequence>
<name>A0ABX6WEC5_STRMQ</name>
<keyword evidence="3 5" id="KW-0378">Hydrolase</keyword>
<dbReference type="PANTHER" id="PTHR43046">
    <property type="entry name" value="GDP-MANNOSE MANNOSYL HYDROLASE"/>
    <property type="match status" value="1"/>
</dbReference>
<dbReference type="Pfam" id="PF00293">
    <property type="entry name" value="NUDIX"/>
    <property type="match status" value="1"/>
</dbReference>
<evidence type="ECO:0000259" key="6">
    <source>
        <dbReference type="PROSITE" id="PS51462"/>
    </source>
</evidence>
<evidence type="ECO:0000256" key="2">
    <source>
        <dbReference type="ARBA" id="ARBA00005582"/>
    </source>
</evidence>
<dbReference type="PROSITE" id="PS51462">
    <property type="entry name" value="NUDIX"/>
    <property type="match status" value="1"/>
</dbReference>
<dbReference type="Proteomes" id="UP000663421">
    <property type="component" value="Chromosome"/>
</dbReference>
<dbReference type="EMBL" id="CP065050">
    <property type="protein sequence ID" value="QPI59752.1"/>
    <property type="molecule type" value="Genomic_DNA"/>
</dbReference>
<dbReference type="InterPro" id="IPR015797">
    <property type="entry name" value="NUDIX_hydrolase-like_dom_sf"/>
</dbReference>
<organism evidence="7 8">
    <name type="scientific">Streptomyces malaysiensis</name>
    <dbReference type="NCBI Taxonomy" id="92644"/>
    <lineage>
        <taxon>Bacteria</taxon>
        <taxon>Bacillati</taxon>
        <taxon>Actinomycetota</taxon>
        <taxon>Actinomycetes</taxon>
        <taxon>Kitasatosporales</taxon>
        <taxon>Streptomycetaceae</taxon>
        <taxon>Streptomyces</taxon>
        <taxon>Streptomyces violaceusniger group</taxon>
    </lineage>
</organism>
<protein>
    <submittedName>
        <fullName evidence="7">NUDIX domain-containing protein</fullName>
    </submittedName>
</protein>
<dbReference type="PANTHER" id="PTHR43046:SF12">
    <property type="entry name" value="GDP-MANNOSE MANNOSYL HYDROLASE"/>
    <property type="match status" value="1"/>
</dbReference>
<evidence type="ECO:0000256" key="1">
    <source>
        <dbReference type="ARBA" id="ARBA00001946"/>
    </source>
</evidence>
<keyword evidence="4" id="KW-0460">Magnesium</keyword>
<comment type="cofactor">
    <cofactor evidence="1">
        <name>Mg(2+)</name>
        <dbReference type="ChEBI" id="CHEBI:18420"/>
    </cofactor>
</comment>
<dbReference type="InterPro" id="IPR020084">
    <property type="entry name" value="NUDIX_hydrolase_CS"/>
</dbReference>
<evidence type="ECO:0000256" key="5">
    <source>
        <dbReference type="RuleBase" id="RU003476"/>
    </source>
</evidence>
<dbReference type="InterPro" id="IPR000086">
    <property type="entry name" value="NUDIX_hydrolase_dom"/>
</dbReference>
<dbReference type="CDD" id="cd04685">
    <property type="entry name" value="NUDIX_Hydrolase"/>
    <property type="match status" value="1"/>
</dbReference>
<feature type="domain" description="Nudix hydrolase" evidence="6">
    <location>
        <begin position="2"/>
        <end position="149"/>
    </location>
</feature>